<dbReference type="AlphaFoldDB" id="A0A1E3PYF0"/>
<evidence type="ECO:0000259" key="1">
    <source>
        <dbReference type="PROSITE" id="PS51471"/>
    </source>
</evidence>
<evidence type="ECO:0000313" key="2">
    <source>
        <dbReference type="EMBL" id="ODQ70479.1"/>
    </source>
</evidence>
<gene>
    <name evidence="2" type="ORF">LIPSTDRAFT_65576</name>
</gene>
<protein>
    <recommendedName>
        <fullName evidence="1">Fe2OG dioxygenase domain-containing protein</fullName>
    </recommendedName>
</protein>
<dbReference type="SUPFAM" id="SSF51197">
    <property type="entry name" value="Clavaminate synthase-like"/>
    <property type="match status" value="1"/>
</dbReference>
<dbReference type="PROSITE" id="PS51471">
    <property type="entry name" value="FE2OG_OXY"/>
    <property type="match status" value="1"/>
</dbReference>
<dbReference type="PANTHER" id="PTHR31212:SF5">
    <property type="entry name" value="ISOCHORISMATASE FAMILY PROTEIN FAMILY (AFU_ORTHOLOGUE AFUA_3G14500)"/>
    <property type="match status" value="1"/>
</dbReference>
<keyword evidence="3" id="KW-1185">Reference proteome</keyword>
<reference evidence="2 3" key="1">
    <citation type="journal article" date="2016" name="Proc. Natl. Acad. Sci. U.S.A.">
        <title>Comparative genomics of biotechnologically important yeasts.</title>
        <authorList>
            <person name="Riley R."/>
            <person name="Haridas S."/>
            <person name="Wolfe K.H."/>
            <person name="Lopes M.R."/>
            <person name="Hittinger C.T."/>
            <person name="Goeker M."/>
            <person name="Salamov A.A."/>
            <person name="Wisecaver J.H."/>
            <person name="Long T.M."/>
            <person name="Calvey C.H."/>
            <person name="Aerts A.L."/>
            <person name="Barry K.W."/>
            <person name="Choi C."/>
            <person name="Clum A."/>
            <person name="Coughlan A.Y."/>
            <person name="Deshpande S."/>
            <person name="Douglass A.P."/>
            <person name="Hanson S.J."/>
            <person name="Klenk H.-P."/>
            <person name="LaButti K.M."/>
            <person name="Lapidus A."/>
            <person name="Lindquist E.A."/>
            <person name="Lipzen A.M."/>
            <person name="Meier-Kolthoff J.P."/>
            <person name="Ohm R.A."/>
            <person name="Otillar R.P."/>
            <person name="Pangilinan J.L."/>
            <person name="Peng Y."/>
            <person name="Rokas A."/>
            <person name="Rosa C.A."/>
            <person name="Scheuner C."/>
            <person name="Sibirny A.A."/>
            <person name="Slot J.C."/>
            <person name="Stielow J.B."/>
            <person name="Sun H."/>
            <person name="Kurtzman C.P."/>
            <person name="Blackwell M."/>
            <person name="Grigoriev I.V."/>
            <person name="Jeffries T.W."/>
        </authorList>
    </citation>
    <scope>NUCLEOTIDE SEQUENCE [LARGE SCALE GENOMIC DNA]</scope>
    <source>
        <strain evidence="2 3">NRRL Y-11557</strain>
    </source>
</reference>
<organism evidence="2 3">
    <name type="scientific">Lipomyces starkeyi NRRL Y-11557</name>
    <dbReference type="NCBI Taxonomy" id="675824"/>
    <lineage>
        <taxon>Eukaryota</taxon>
        <taxon>Fungi</taxon>
        <taxon>Dikarya</taxon>
        <taxon>Ascomycota</taxon>
        <taxon>Saccharomycotina</taxon>
        <taxon>Lipomycetes</taxon>
        <taxon>Lipomycetales</taxon>
        <taxon>Lipomycetaceae</taxon>
        <taxon>Lipomyces</taxon>
    </lineage>
</organism>
<dbReference type="OrthoDB" id="445341at2759"/>
<dbReference type="InterPro" id="IPR005123">
    <property type="entry name" value="Oxoglu/Fe-dep_dioxygenase_dom"/>
</dbReference>
<sequence length="331" mass="36984">MAPSTSDVTQGQPIYFLAPSLPSQTQLRAELPASIDSYVIYDFIPPETSDALFCELLNNEIKWGTMYHHGGPVPRLVCIQSQPDDAGWTPLYRHPTDPDTSSLTISPQFSKSVNFISHRIQLQVKHPVNHVLIQLYRNGEDFISEHADKTVDIVPGSKIVNFSLGAERRMVLREKKGRRMDSARKASPVSRTSQQVSLKHGSVLVMGLGTNRFWTHGIKPDKRPPAQKTADQKKFGGVRISLTFRHIGTFVYPDIHRPLLLYGVGASTKNRDNPASVVPVYQEDEVGWRQAVELLNAFADENRLAAEFDWNASYGNGYDVVALPAAINHRT</sequence>
<dbReference type="GO" id="GO:0051213">
    <property type="term" value="F:dioxygenase activity"/>
    <property type="evidence" value="ECO:0007669"/>
    <property type="project" value="InterPro"/>
</dbReference>
<dbReference type="Proteomes" id="UP000094385">
    <property type="component" value="Unassembled WGS sequence"/>
</dbReference>
<accession>A0A1E3PYF0</accession>
<dbReference type="STRING" id="675824.A0A1E3PYF0"/>
<dbReference type="InterPro" id="IPR032854">
    <property type="entry name" value="ALKBH3"/>
</dbReference>
<dbReference type="GO" id="GO:0006307">
    <property type="term" value="P:DNA alkylation repair"/>
    <property type="evidence" value="ECO:0007669"/>
    <property type="project" value="InterPro"/>
</dbReference>
<dbReference type="EMBL" id="KV454300">
    <property type="protein sequence ID" value="ODQ70479.1"/>
    <property type="molecule type" value="Genomic_DNA"/>
</dbReference>
<name>A0A1E3PYF0_LIPST</name>
<dbReference type="Pfam" id="PF13532">
    <property type="entry name" value="2OG-FeII_Oxy_2"/>
    <property type="match status" value="1"/>
</dbReference>
<dbReference type="InterPro" id="IPR027450">
    <property type="entry name" value="AlkB-like"/>
</dbReference>
<feature type="domain" description="Fe2OG dioxygenase" evidence="1">
    <location>
        <begin position="127"/>
        <end position="248"/>
    </location>
</feature>
<evidence type="ECO:0000313" key="3">
    <source>
        <dbReference type="Proteomes" id="UP000094385"/>
    </source>
</evidence>
<proteinExistence type="predicted"/>
<dbReference type="InterPro" id="IPR037151">
    <property type="entry name" value="AlkB-like_sf"/>
</dbReference>
<dbReference type="Gene3D" id="2.60.120.590">
    <property type="entry name" value="Alpha-ketoglutarate-dependent dioxygenase AlkB-like"/>
    <property type="match status" value="1"/>
</dbReference>
<dbReference type="PANTHER" id="PTHR31212">
    <property type="entry name" value="ALPHA-KETOGLUTARATE-DEPENDENT DIOXYGENASE ALKB HOMOLOG 3"/>
    <property type="match status" value="1"/>
</dbReference>